<dbReference type="GO" id="GO:0005694">
    <property type="term" value="C:chromosome"/>
    <property type="evidence" value="ECO:0007669"/>
    <property type="project" value="TreeGrafter"/>
</dbReference>
<gene>
    <name evidence="2" type="ORF">VFH_I410320</name>
</gene>
<protein>
    <submittedName>
        <fullName evidence="2">Uncharacterized protein</fullName>
    </submittedName>
</protein>
<name>A0AAV0YYZ8_VICFA</name>
<evidence type="ECO:0000313" key="3">
    <source>
        <dbReference type="Proteomes" id="UP001157006"/>
    </source>
</evidence>
<proteinExistence type="inferred from homology"/>
<evidence type="ECO:0000313" key="2">
    <source>
        <dbReference type="EMBL" id="CAI8589794.1"/>
    </source>
</evidence>
<dbReference type="Gene3D" id="3.40.50.300">
    <property type="entry name" value="P-loop containing nucleotide triphosphate hydrolases"/>
    <property type="match status" value="1"/>
</dbReference>
<dbReference type="Proteomes" id="UP001157006">
    <property type="component" value="Chromosome 1L"/>
</dbReference>
<dbReference type="GO" id="GO:0043138">
    <property type="term" value="F:3'-5' DNA helicase activity"/>
    <property type="evidence" value="ECO:0007669"/>
    <property type="project" value="TreeGrafter"/>
</dbReference>
<dbReference type="GO" id="GO:0009378">
    <property type="term" value="F:four-way junction helicase activity"/>
    <property type="evidence" value="ECO:0007669"/>
    <property type="project" value="TreeGrafter"/>
</dbReference>
<comment type="similarity">
    <text evidence="1">Belongs to the helicase family. RecQ subfamily.</text>
</comment>
<reference evidence="2 3" key="1">
    <citation type="submission" date="2023-01" db="EMBL/GenBank/DDBJ databases">
        <authorList>
            <person name="Kreplak J."/>
        </authorList>
    </citation>
    <scope>NUCLEOTIDE SEQUENCE [LARGE SCALE GENOMIC DNA]</scope>
</reference>
<dbReference type="GO" id="GO:0005737">
    <property type="term" value="C:cytoplasm"/>
    <property type="evidence" value="ECO:0007669"/>
    <property type="project" value="TreeGrafter"/>
</dbReference>
<sequence>MDILIVKAQKIEEIGRAGRDGRLSYCHLFYDDEMYFKLRSLMYSEGVDEYAVNKFLSEVFPADKSSCGKICSLIKESASRRFDMKEEYLHLLPQTNVTCVLNFYKTPAVSLAQKVSAIAVILKRSENRHGQHTFDLPTVANDMGVTPVELTNQLYDLKLKGEITYEMKDMAYCYRILEVPTYLLSLSEDITKWLSEVESCKVRKMDAMFNAAYFAVNLCDKMNGCSSADHTSCLQRIILDYFAGIDNIDFCKKIDQSSPFLRADIKVFLQSNSHARFTPRAVARVMHGIASPAYPYTIWGKTHFWGRYTKIDFKVVMEAAKEELKKFVGKDIL</sequence>
<dbReference type="GO" id="GO:0005634">
    <property type="term" value="C:nucleus"/>
    <property type="evidence" value="ECO:0007669"/>
    <property type="project" value="TreeGrafter"/>
</dbReference>
<accession>A0AAV0YYZ8</accession>
<evidence type="ECO:0000256" key="1">
    <source>
        <dbReference type="ARBA" id="ARBA00005446"/>
    </source>
</evidence>
<dbReference type="EMBL" id="OX451736">
    <property type="protein sequence ID" value="CAI8589794.1"/>
    <property type="molecule type" value="Genomic_DNA"/>
</dbReference>
<organism evidence="2 3">
    <name type="scientific">Vicia faba</name>
    <name type="common">Broad bean</name>
    <name type="synonym">Faba vulgaris</name>
    <dbReference type="NCBI Taxonomy" id="3906"/>
    <lineage>
        <taxon>Eukaryota</taxon>
        <taxon>Viridiplantae</taxon>
        <taxon>Streptophyta</taxon>
        <taxon>Embryophyta</taxon>
        <taxon>Tracheophyta</taxon>
        <taxon>Spermatophyta</taxon>
        <taxon>Magnoliopsida</taxon>
        <taxon>eudicotyledons</taxon>
        <taxon>Gunneridae</taxon>
        <taxon>Pentapetalae</taxon>
        <taxon>rosids</taxon>
        <taxon>fabids</taxon>
        <taxon>Fabales</taxon>
        <taxon>Fabaceae</taxon>
        <taxon>Papilionoideae</taxon>
        <taxon>50 kb inversion clade</taxon>
        <taxon>NPAAA clade</taxon>
        <taxon>Hologalegina</taxon>
        <taxon>IRL clade</taxon>
        <taxon>Fabeae</taxon>
        <taxon>Vicia</taxon>
    </lineage>
</organism>
<dbReference type="PANTHER" id="PTHR13710:SF108">
    <property type="entry name" value="ATP-DEPENDENT DNA HELICASE Q4"/>
    <property type="match status" value="1"/>
</dbReference>
<dbReference type="GO" id="GO:0000724">
    <property type="term" value="P:double-strand break repair via homologous recombination"/>
    <property type="evidence" value="ECO:0007669"/>
    <property type="project" value="TreeGrafter"/>
</dbReference>
<keyword evidence="3" id="KW-1185">Reference proteome</keyword>
<dbReference type="AlphaFoldDB" id="A0AAV0YYZ8"/>
<dbReference type="PANTHER" id="PTHR13710">
    <property type="entry name" value="DNA HELICASE RECQ FAMILY MEMBER"/>
    <property type="match status" value="1"/>
</dbReference>
<dbReference type="InterPro" id="IPR027417">
    <property type="entry name" value="P-loop_NTPase"/>
</dbReference>